<dbReference type="PATRIC" id="fig|1114972.6.peg.2642"/>
<evidence type="ECO:0000259" key="6">
    <source>
        <dbReference type="Pfam" id="PF00294"/>
    </source>
</evidence>
<comment type="similarity">
    <text evidence="1">Belongs to the carbohydrate kinase PfkB family.</text>
</comment>
<dbReference type="EMBL" id="AZFF01000008">
    <property type="protein sequence ID" value="KRL54507.1"/>
    <property type="molecule type" value="Genomic_DNA"/>
</dbReference>
<dbReference type="InterPro" id="IPR050306">
    <property type="entry name" value="PfkB_Carbo_kinase"/>
</dbReference>
<evidence type="ECO:0000256" key="2">
    <source>
        <dbReference type="ARBA" id="ARBA00022679"/>
    </source>
</evidence>
<dbReference type="AlphaFoldDB" id="A0A0R1RLR9"/>
<dbReference type="InterPro" id="IPR011611">
    <property type="entry name" value="PfkB_dom"/>
</dbReference>
<dbReference type="STRING" id="1114972.FD35_GL002576"/>
<dbReference type="Pfam" id="PF00294">
    <property type="entry name" value="PfkB"/>
    <property type="match status" value="1"/>
</dbReference>
<dbReference type="eggNOG" id="COG0524">
    <property type="taxonomic scope" value="Bacteria"/>
</dbReference>
<accession>A0A0R1RLR9</accession>
<dbReference type="PANTHER" id="PTHR43085">
    <property type="entry name" value="HEXOKINASE FAMILY MEMBER"/>
    <property type="match status" value="1"/>
</dbReference>
<organism evidence="7 8">
    <name type="scientific">Furfurilactobacillus rossiae DSM 15814</name>
    <dbReference type="NCBI Taxonomy" id="1114972"/>
    <lineage>
        <taxon>Bacteria</taxon>
        <taxon>Bacillati</taxon>
        <taxon>Bacillota</taxon>
        <taxon>Bacilli</taxon>
        <taxon>Lactobacillales</taxon>
        <taxon>Lactobacillaceae</taxon>
        <taxon>Furfurilactobacillus</taxon>
    </lineage>
</organism>
<comment type="caution">
    <text evidence="7">The sequence shown here is derived from an EMBL/GenBank/DDBJ whole genome shotgun (WGS) entry which is preliminary data.</text>
</comment>
<dbReference type="OrthoDB" id="9813569at2"/>
<dbReference type="InterPro" id="IPR002173">
    <property type="entry name" value="Carboh/pur_kinase_PfkB_CS"/>
</dbReference>
<dbReference type="RefSeq" id="WP_017260721.1">
    <property type="nucleotide sequence ID" value="NZ_AUAW01000012.1"/>
</dbReference>
<keyword evidence="4 7" id="KW-0418">Kinase</keyword>
<dbReference type="GO" id="GO:0016301">
    <property type="term" value="F:kinase activity"/>
    <property type="evidence" value="ECO:0007669"/>
    <property type="project" value="UniProtKB-KW"/>
</dbReference>
<dbReference type="InterPro" id="IPR029056">
    <property type="entry name" value="Ribokinase-like"/>
</dbReference>
<keyword evidence="5" id="KW-0067">ATP-binding</keyword>
<evidence type="ECO:0000256" key="4">
    <source>
        <dbReference type="ARBA" id="ARBA00022777"/>
    </source>
</evidence>
<keyword evidence="2" id="KW-0808">Transferase</keyword>
<reference evidence="7 8" key="1">
    <citation type="journal article" date="2015" name="Genome Announc.">
        <title>Expanding the biotechnology potential of lactobacilli through comparative genomics of 213 strains and associated genera.</title>
        <authorList>
            <person name="Sun Z."/>
            <person name="Harris H.M."/>
            <person name="McCann A."/>
            <person name="Guo C."/>
            <person name="Argimon S."/>
            <person name="Zhang W."/>
            <person name="Yang X."/>
            <person name="Jeffery I.B."/>
            <person name="Cooney J.C."/>
            <person name="Kagawa T.F."/>
            <person name="Liu W."/>
            <person name="Song Y."/>
            <person name="Salvetti E."/>
            <person name="Wrobel A."/>
            <person name="Rasinkangas P."/>
            <person name="Parkhill J."/>
            <person name="Rea M.C."/>
            <person name="O'Sullivan O."/>
            <person name="Ritari J."/>
            <person name="Douillard F.P."/>
            <person name="Paul Ross R."/>
            <person name="Yang R."/>
            <person name="Briner A.E."/>
            <person name="Felis G.E."/>
            <person name="de Vos W.M."/>
            <person name="Barrangou R."/>
            <person name="Klaenhammer T.R."/>
            <person name="Caufield P.W."/>
            <person name="Cui Y."/>
            <person name="Zhang H."/>
            <person name="O'Toole P.W."/>
        </authorList>
    </citation>
    <scope>NUCLEOTIDE SEQUENCE [LARGE SCALE GENOMIC DNA]</scope>
    <source>
        <strain evidence="7 8">DSM 15814</strain>
    </source>
</reference>
<evidence type="ECO:0000313" key="8">
    <source>
        <dbReference type="Proteomes" id="UP000051999"/>
    </source>
</evidence>
<protein>
    <submittedName>
        <fullName evidence="7">2-dehydro-3-deoxygluconokinase</fullName>
    </submittedName>
</protein>
<feature type="domain" description="Carbohydrate kinase PfkB" evidence="6">
    <location>
        <begin position="7"/>
        <end position="305"/>
    </location>
</feature>
<dbReference type="PANTHER" id="PTHR43085:SF1">
    <property type="entry name" value="PSEUDOURIDINE KINASE-RELATED"/>
    <property type="match status" value="1"/>
</dbReference>
<dbReference type="SUPFAM" id="SSF53613">
    <property type="entry name" value="Ribokinase-like"/>
    <property type="match status" value="1"/>
</dbReference>
<evidence type="ECO:0000256" key="3">
    <source>
        <dbReference type="ARBA" id="ARBA00022741"/>
    </source>
</evidence>
<dbReference type="PROSITE" id="PS00584">
    <property type="entry name" value="PFKB_KINASES_2"/>
    <property type="match status" value="1"/>
</dbReference>
<evidence type="ECO:0000313" key="7">
    <source>
        <dbReference type="EMBL" id="KRL54507.1"/>
    </source>
</evidence>
<name>A0A0R1RLR9_9LACO</name>
<gene>
    <name evidence="7" type="ORF">FD35_GL002576</name>
</gene>
<dbReference type="Proteomes" id="UP000051999">
    <property type="component" value="Unassembled WGS sequence"/>
</dbReference>
<evidence type="ECO:0000256" key="5">
    <source>
        <dbReference type="ARBA" id="ARBA00022840"/>
    </source>
</evidence>
<sequence length="324" mass="35447">MSEFLTIGEPMVVLASQDINQELADVSHFNRFLAGAELNVATGVRRLGHSTSFVSAIGNDPFGQYILDSIRLSGIDTTHIKINSKLWTGFYLKQRVSHGDPQTYYFRKNSAAANYDKENLAHVDLTDTRITHISGIFAALSPQSLAATKELIAKVENENCVITFDPNLRPSLWQSENTMIATTNELAKHGTVVMPGIHEGQMLMGSDDPVDIANFYLNQSSITQTVVVKLGPDGAFVKERNRPAYTVAGFHVNSVIDTVGAGDGFAVGIISALLEGKEIKEAVKRACAIGALAVESRGDNDGYPTRKELKRFYEKNNRQVGEKI</sequence>
<proteinExistence type="inferred from homology"/>
<dbReference type="CDD" id="cd01166">
    <property type="entry name" value="KdgK"/>
    <property type="match status" value="1"/>
</dbReference>
<dbReference type="GO" id="GO:0005524">
    <property type="term" value="F:ATP binding"/>
    <property type="evidence" value="ECO:0007669"/>
    <property type="project" value="UniProtKB-KW"/>
</dbReference>
<dbReference type="Gene3D" id="3.40.1190.20">
    <property type="match status" value="1"/>
</dbReference>
<keyword evidence="3" id="KW-0547">Nucleotide-binding</keyword>
<keyword evidence="8" id="KW-1185">Reference proteome</keyword>
<evidence type="ECO:0000256" key="1">
    <source>
        <dbReference type="ARBA" id="ARBA00010688"/>
    </source>
</evidence>